<evidence type="ECO:0000313" key="1">
    <source>
        <dbReference type="EMBL" id="AIS73639.1"/>
    </source>
</evidence>
<evidence type="ECO:0000313" key="2">
    <source>
        <dbReference type="Proteomes" id="UP000029887"/>
    </source>
</evidence>
<dbReference type="EMBL" id="KM401838">
    <property type="protein sequence ID" value="AIS73639.1"/>
    <property type="molecule type" value="Genomic_DNA"/>
</dbReference>
<protein>
    <submittedName>
        <fullName evidence="1">Uncharacterized protein</fullName>
    </submittedName>
</protein>
<dbReference type="Pfam" id="PF17471">
    <property type="entry name" value="GP63"/>
    <property type="match status" value="1"/>
</dbReference>
<dbReference type="RefSeq" id="YP_009224188.1">
    <property type="nucleotide sequence ID" value="NC_029077.1"/>
</dbReference>
<proteinExistence type="predicted"/>
<dbReference type="KEGG" id="vg:26795334"/>
<dbReference type="InterPro" id="IPR035341">
    <property type="entry name" value="Gp63"/>
</dbReference>
<dbReference type="GeneID" id="26795334"/>
<dbReference type="OrthoDB" id="19170at10239"/>
<organism evidence="1 2">
    <name type="scientific">Mycobacterium phage VohminGhazi</name>
    <dbReference type="NCBI Taxonomy" id="1542912"/>
    <lineage>
        <taxon>Viruses</taxon>
        <taxon>Duplodnaviria</taxon>
        <taxon>Heunggongvirae</taxon>
        <taxon>Uroviricota</taxon>
        <taxon>Caudoviricetes</taxon>
        <taxon>Gladiatorvirus</taxon>
        <taxon>Gladiatorvirus ericB</taxon>
    </lineage>
</organism>
<reference evidence="1 2" key="1">
    <citation type="submission" date="2014-08" db="EMBL/GenBank/DDBJ databases">
        <authorList>
            <person name="Baker A.R."/>
            <person name="Burr A.R."/>
            <person name="Dasin A.T."/>
            <person name="Garcia J.E."/>
            <person name="Guerrero B.J."/>
            <person name="Jones M.I."/>
            <person name="Kim J.T."/>
            <person name="Rockwood T.C."/>
            <person name="Shen A.C.Y."/>
            <person name="Stoddart K.E."/>
            <person name="Truong Q.M."/>
            <person name="Villegas R.L."/>
            <person name="Walker J.M."/>
            <person name="Bhuiyan S."/>
            <person name="Benjamin R.C."/>
            <person name="Hughes L.E."/>
            <person name="Hale R.H."/>
            <person name="Visi D.H."/>
            <person name="Allen M.S."/>
            <person name="Anders K.R."/>
            <person name="Braun M.A."/>
            <person name="Delesalle V.A."/>
            <person name="Ware V.C."/>
            <person name="Bradley K.W."/>
            <person name="Barker L.P."/>
            <person name="Asai D.J."/>
            <person name="Bowman C.A."/>
            <person name="Russell D.A."/>
            <person name="Pope W.H."/>
            <person name="Jacobs-Sera D."/>
            <person name="Hendrix R.W."/>
            <person name="Hatfull G.F."/>
        </authorList>
    </citation>
    <scope>NUCLEOTIDE SEQUENCE [LARGE SCALE GENOMIC DNA]</scope>
</reference>
<sequence length="77" mass="8705">MATPNQMPKRTNPMHQQILSGLLANKPVTRSHKFLAKGADGKEIVLETKVNRQVLRFPLAENISEDNIDRAARAWLK</sequence>
<name>A0A097BXJ9_9CAUD</name>
<dbReference type="Proteomes" id="UP000029887">
    <property type="component" value="Segment"/>
</dbReference>
<gene>
    <name evidence="1" type="ORF">PBI_VOHMINGHAZI_66</name>
</gene>
<accession>A0A097BXJ9</accession>